<evidence type="ECO:0008006" key="4">
    <source>
        <dbReference type="Google" id="ProtNLM"/>
    </source>
</evidence>
<reference evidence="2" key="1">
    <citation type="submission" date="2019-04" db="EMBL/GenBank/DDBJ databases">
        <authorList>
            <consortium name="Science for Life Laboratories"/>
        </authorList>
    </citation>
    <scope>NUCLEOTIDE SEQUENCE</scope>
    <source>
        <strain evidence="2">MBLW1</strain>
    </source>
</reference>
<evidence type="ECO:0000313" key="3">
    <source>
        <dbReference type="Proteomes" id="UP000464378"/>
    </source>
</evidence>
<proteinExistence type="predicted"/>
<sequence length="621" mass="70827">MAVLPPELIDAILARPDDDAVRLMAADWYIEQGDADRAEFIRVQCELAKIREANVRVKRPKNYSELTSREAELWQLNGNRWLAESELNTAIFSPVQFWRGFPTYLFGILPVNWDSFTAMLTRVPFLRFLAVQITPPVPPDWLAVLLPCRDLRTVHLAINRPPLEWEELQPLTQHPRLTDIQVAHQGRSLISSANRRRLNSQREKTQEHSTDESGRLSDLRARLRPVVRTSVSGLDTMSISHIPRQEINIARSLTTLRRVRLFRCSATNLRSLAQLPQIESLELLEYPPELPEILANCTQFRELHFLDHRVSHAPGLGEWLARQERLEILNIQMPIGTPGTVLRPLNHSRTLRVLRLLDWIDATRLAGFHFPELRELAARILPETILEHRSQFPKLETLSSLMPTSIESAQRLAQSNLFVPEYASMQAMLDLVPPDRSHLVELPLFGPNEPRPATAPRRGAKAKSPAEDAIPTLSLQLPNGLEAIPDAKSPSATSGVVTLAGWREFGTTHEWPDCCILHPTRIWLERIETPLGVMNARDWLTGPPTPFVGANWSAFIKVNESVRPEPRVLRWDLQEFCGIRAVWMGKQSVLRLMAEFSNYRIADWYRRILDLIASVRPPQGM</sequence>
<organism evidence="2">
    <name type="scientific">Tuwongella immobilis</name>
    <dbReference type="NCBI Taxonomy" id="692036"/>
    <lineage>
        <taxon>Bacteria</taxon>
        <taxon>Pseudomonadati</taxon>
        <taxon>Planctomycetota</taxon>
        <taxon>Planctomycetia</taxon>
        <taxon>Gemmatales</taxon>
        <taxon>Gemmataceae</taxon>
        <taxon>Tuwongella</taxon>
    </lineage>
</organism>
<evidence type="ECO:0000256" key="1">
    <source>
        <dbReference type="SAM" id="MobiDB-lite"/>
    </source>
</evidence>
<dbReference type="EMBL" id="LR593887">
    <property type="protein sequence ID" value="VTR98322.1"/>
    <property type="molecule type" value="Genomic_DNA"/>
</dbReference>
<dbReference type="AlphaFoldDB" id="A0A6C2YIP9"/>
<accession>A0A6C2YIP9</accession>
<dbReference type="Gene3D" id="3.80.10.10">
    <property type="entry name" value="Ribonuclease Inhibitor"/>
    <property type="match status" value="1"/>
</dbReference>
<dbReference type="SUPFAM" id="SSF52047">
    <property type="entry name" value="RNI-like"/>
    <property type="match status" value="1"/>
</dbReference>
<dbReference type="KEGG" id="tim:GMBLW1_25500"/>
<feature type="region of interest" description="Disordered" evidence="1">
    <location>
        <begin position="445"/>
        <end position="466"/>
    </location>
</feature>
<evidence type="ECO:0000313" key="2">
    <source>
        <dbReference type="EMBL" id="VIP01410.1"/>
    </source>
</evidence>
<feature type="region of interest" description="Disordered" evidence="1">
    <location>
        <begin position="193"/>
        <end position="217"/>
    </location>
</feature>
<gene>
    <name evidence="2" type="ORF">GMBLW1_25500</name>
</gene>
<dbReference type="InParanoid" id="A0A6C2YIP9"/>
<dbReference type="RefSeq" id="WP_232055944.1">
    <property type="nucleotide sequence ID" value="NZ_LR593887.1"/>
</dbReference>
<name>A0A6C2YIP9_9BACT</name>
<dbReference type="InterPro" id="IPR014338">
    <property type="entry name" value="CHP02996_rpt-companion-dom"/>
</dbReference>
<dbReference type="Proteomes" id="UP000464378">
    <property type="component" value="Chromosome"/>
</dbReference>
<feature type="compositionally biased region" description="Basic and acidic residues" evidence="1">
    <location>
        <begin position="200"/>
        <end position="217"/>
    </location>
</feature>
<keyword evidence="3" id="KW-1185">Reference proteome</keyword>
<dbReference type="EMBL" id="LR586016">
    <property type="protein sequence ID" value="VIP01410.1"/>
    <property type="molecule type" value="Genomic_DNA"/>
</dbReference>
<dbReference type="NCBIfam" id="TIGR02996">
    <property type="entry name" value="rpt_mate_G_obs"/>
    <property type="match status" value="1"/>
</dbReference>
<dbReference type="InterPro" id="IPR032675">
    <property type="entry name" value="LRR_dom_sf"/>
</dbReference>
<protein>
    <recommendedName>
        <fullName evidence="4">Repeat-companion domain protein</fullName>
    </recommendedName>
</protein>